<name>A0ABS2DJC8_9BACI</name>
<dbReference type="RefSeq" id="WP_204203907.1">
    <property type="nucleotide sequence ID" value="NZ_JAFELM010000031.1"/>
</dbReference>
<sequence length="141" mass="15606">MKYIFLITCLALSVACSGPDDPKAPEALGTNSTAIEVMNTIKTNQPINEQAVTVRHKVKKKDVYVEVVVNGFTFSSKESKKHVQNEGYLKVYLNGSQIDEIHQAAFILKGLPTGKHMLKLELVRNDASSYGVQKEMEVVIP</sequence>
<dbReference type="EMBL" id="JAFELM010000031">
    <property type="protein sequence ID" value="MBM6618578.1"/>
    <property type="molecule type" value="Genomic_DNA"/>
</dbReference>
<gene>
    <name evidence="1" type="ORF">JR050_12985</name>
</gene>
<proteinExistence type="predicted"/>
<comment type="caution">
    <text evidence="1">The sequence shown here is derived from an EMBL/GenBank/DDBJ whole genome shotgun (WGS) entry which is preliminary data.</text>
</comment>
<evidence type="ECO:0000313" key="2">
    <source>
        <dbReference type="Proteomes" id="UP001518925"/>
    </source>
</evidence>
<protein>
    <recommendedName>
        <fullName evidence="3">Lipoprotein</fullName>
    </recommendedName>
</protein>
<dbReference type="Proteomes" id="UP001518925">
    <property type="component" value="Unassembled WGS sequence"/>
</dbReference>
<evidence type="ECO:0000313" key="1">
    <source>
        <dbReference type="EMBL" id="MBM6618578.1"/>
    </source>
</evidence>
<evidence type="ECO:0008006" key="3">
    <source>
        <dbReference type="Google" id="ProtNLM"/>
    </source>
</evidence>
<reference evidence="1 2" key="1">
    <citation type="submission" date="2021-02" db="EMBL/GenBank/DDBJ databases">
        <title>Bacillus sp. RD4P76, an endophyte from a halophyte.</title>
        <authorList>
            <person name="Sun J.-Q."/>
        </authorList>
    </citation>
    <scope>NUCLEOTIDE SEQUENCE [LARGE SCALE GENOMIC DNA]</scope>
    <source>
        <strain evidence="1 2">RD4P76</strain>
    </source>
</reference>
<organism evidence="1 2">
    <name type="scientific">Bacillus suaedaesalsae</name>
    <dbReference type="NCBI Taxonomy" id="2810349"/>
    <lineage>
        <taxon>Bacteria</taxon>
        <taxon>Bacillati</taxon>
        <taxon>Bacillota</taxon>
        <taxon>Bacilli</taxon>
        <taxon>Bacillales</taxon>
        <taxon>Bacillaceae</taxon>
        <taxon>Bacillus</taxon>
    </lineage>
</organism>
<dbReference type="PROSITE" id="PS51257">
    <property type="entry name" value="PROKAR_LIPOPROTEIN"/>
    <property type="match status" value="1"/>
</dbReference>
<accession>A0ABS2DJC8</accession>
<keyword evidence="2" id="KW-1185">Reference proteome</keyword>